<feature type="domain" description="C2H2-type" evidence="2">
    <location>
        <begin position="350"/>
        <end position="373"/>
    </location>
</feature>
<feature type="region of interest" description="Disordered" evidence="1">
    <location>
        <begin position="213"/>
        <end position="245"/>
    </location>
</feature>
<gene>
    <name evidence="3" type="primary">NCAS0A02160</name>
    <name evidence="3" type="ordered locus">NCAS_0A02160</name>
</gene>
<dbReference type="SMART" id="SM00355">
    <property type="entry name" value="ZnF_C2H2"/>
    <property type="match status" value="3"/>
</dbReference>
<dbReference type="KEGG" id="ncs:NCAS_0A02160"/>
<name>G0V5N6_NAUCA</name>
<dbReference type="PROSITE" id="PS00028">
    <property type="entry name" value="ZINC_FINGER_C2H2_1"/>
    <property type="match status" value="1"/>
</dbReference>
<evidence type="ECO:0000313" key="4">
    <source>
        <dbReference type="Proteomes" id="UP000001640"/>
    </source>
</evidence>
<dbReference type="HOGENOM" id="CLU_667460_0_0_1"/>
<protein>
    <recommendedName>
        <fullName evidence="2">C2H2-type domain-containing protein</fullName>
    </recommendedName>
</protein>
<feature type="compositionally biased region" description="Polar residues" evidence="1">
    <location>
        <begin position="216"/>
        <end position="238"/>
    </location>
</feature>
<evidence type="ECO:0000259" key="2">
    <source>
        <dbReference type="PROSITE" id="PS00028"/>
    </source>
</evidence>
<feature type="region of interest" description="Disordered" evidence="1">
    <location>
        <begin position="1"/>
        <end position="38"/>
    </location>
</feature>
<dbReference type="InterPro" id="IPR013087">
    <property type="entry name" value="Znf_C2H2_type"/>
</dbReference>
<dbReference type="OrthoDB" id="6910977at2759"/>
<dbReference type="InParanoid" id="G0V5N6"/>
<organism evidence="3 4">
    <name type="scientific">Naumovozyma castellii</name>
    <name type="common">Yeast</name>
    <name type="synonym">Saccharomyces castellii</name>
    <dbReference type="NCBI Taxonomy" id="27288"/>
    <lineage>
        <taxon>Eukaryota</taxon>
        <taxon>Fungi</taxon>
        <taxon>Dikarya</taxon>
        <taxon>Ascomycota</taxon>
        <taxon>Saccharomycotina</taxon>
        <taxon>Saccharomycetes</taxon>
        <taxon>Saccharomycetales</taxon>
        <taxon>Saccharomycetaceae</taxon>
        <taxon>Naumovozyma</taxon>
    </lineage>
</organism>
<dbReference type="eggNOG" id="KOG1721">
    <property type="taxonomic scope" value="Eukaryota"/>
</dbReference>
<sequence>MTQAIGFRLQKGQPRSKRITKKQHPPVQTNASNSQGSSSLLLNDMTMHVSLQAFPIFEGSLTAFNRLDEVNRILNDNSDPFPDTGHLISTNTTTTGKFNYHRSIGINSVLPTRAMSNEEETSILRQPNNNLASYDPTISLNTFEPTKTNSVLKVGHNSSETTLTATPISEIHFDSCASISPSILELNNSTLLLLENTDEFGLHTSNLMNCKEESKTAPTTRNDHQTSSLNTSNRTITPPTTPRGLNHLEQLTTDKQLMAVIENCHKRGNHRCAHCPRRFRTLYEYAAHLDEYSIVREFKCPFKTCPWHILGFPRRSDLRRHCANQHKENLTGQLKNKLNLKDGAYETKNCPNKYCPKKFNRNDAFARHVAISHESVNSRFNRKLTKLLKECPEFDSEEARVEYIRGHFENDE</sequence>
<dbReference type="Proteomes" id="UP000001640">
    <property type="component" value="Chromosome 1"/>
</dbReference>
<evidence type="ECO:0000256" key="1">
    <source>
        <dbReference type="SAM" id="MobiDB-lite"/>
    </source>
</evidence>
<dbReference type="EMBL" id="HE576752">
    <property type="protein sequence ID" value="CCC66774.1"/>
    <property type="molecule type" value="Genomic_DNA"/>
</dbReference>
<reference evidence="4" key="1">
    <citation type="journal article" date="2011" name="Proc. Natl. Acad. Sci. U.S.A.">
        <title>Evolutionary erosion of yeast sex chromosomes by mating-type switching accidents.</title>
        <authorList>
            <person name="Gordon J.L."/>
            <person name="Armisen D."/>
            <person name="Proux-Wera E."/>
            <person name="Oheigeartaigh S.S."/>
            <person name="Byrne K.P."/>
            <person name="Wolfe K.H."/>
        </authorList>
    </citation>
    <scope>NUCLEOTIDE SEQUENCE [LARGE SCALE GENOMIC DNA]</scope>
    <source>
        <strain evidence="4">ATCC 76901 / BCRC 22586 / CBS 4309 / NBRC 1992 / NRRL Y-12630</strain>
    </source>
</reference>
<keyword evidence="4" id="KW-1185">Reference proteome</keyword>
<evidence type="ECO:0000313" key="3">
    <source>
        <dbReference type="EMBL" id="CCC66774.1"/>
    </source>
</evidence>
<dbReference type="Gene3D" id="3.30.160.60">
    <property type="entry name" value="Classic Zinc Finger"/>
    <property type="match status" value="1"/>
</dbReference>
<feature type="compositionally biased region" description="Basic residues" evidence="1">
    <location>
        <begin position="14"/>
        <end position="24"/>
    </location>
</feature>
<dbReference type="Pfam" id="PF00096">
    <property type="entry name" value="zf-C2H2"/>
    <property type="match status" value="1"/>
</dbReference>
<accession>G0V5N6</accession>
<dbReference type="AlphaFoldDB" id="G0V5N6"/>
<dbReference type="RefSeq" id="XP_003673165.1">
    <property type="nucleotide sequence ID" value="XM_003673117.1"/>
</dbReference>
<dbReference type="GeneID" id="96900263"/>
<dbReference type="STRING" id="1064592.G0V5N6"/>
<reference key="2">
    <citation type="submission" date="2011-08" db="EMBL/GenBank/DDBJ databases">
        <title>Genome sequence of Naumovozyma castellii.</title>
        <authorList>
            <person name="Gordon J.L."/>
            <person name="Armisen D."/>
            <person name="Proux-Wera E."/>
            <person name="OhEigeartaigh S.S."/>
            <person name="Byrne K.P."/>
            <person name="Wolfe K.H."/>
        </authorList>
    </citation>
    <scope>NUCLEOTIDE SEQUENCE</scope>
    <source>
        <strain>Type strain:CBS 4309</strain>
    </source>
</reference>
<proteinExistence type="predicted"/>